<gene>
    <name evidence="5" type="ORF">GCM10009550_53770</name>
</gene>
<organism evidence="5 6">
    <name type="scientific">Actinocorallia libanotica</name>
    <dbReference type="NCBI Taxonomy" id="46162"/>
    <lineage>
        <taxon>Bacteria</taxon>
        <taxon>Bacillati</taxon>
        <taxon>Actinomycetota</taxon>
        <taxon>Actinomycetes</taxon>
        <taxon>Streptosporangiales</taxon>
        <taxon>Thermomonosporaceae</taxon>
        <taxon>Actinocorallia</taxon>
    </lineage>
</organism>
<evidence type="ECO:0000256" key="3">
    <source>
        <dbReference type="ARBA" id="ARBA00022840"/>
    </source>
</evidence>
<keyword evidence="6" id="KW-1185">Reference proteome</keyword>
<protein>
    <submittedName>
        <fullName evidence="5">ABC transporter ATP-binding protein</fullName>
    </submittedName>
</protein>
<evidence type="ECO:0000259" key="4">
    <source>
        <dbReference type="PROSITE" id="PS50893"/>
    </source>
</evidence>
<dbReference type="InterPro" id="IPR003593">
    <property type="entry name" value="AAA+_ATPase"/>
</dbReference>
<reference evidence="5 6" key="1">
    <citation type="journal article" date="2019" name="Int. J. Syst. Evol. Microbiol.">
        <title>The Global Catalogue of Microorganisms (GCM) 10K type strain sequencing project: providing services to taxonomists for standard genome sequencing and annotation.</title>
        <authorList>
            <consortium name="The Broad Institute Genomics Platform"/>
            <consortium name="The Broad Institute Genome Sequencing Center for Infectious Disease"/>
            <person name="Wu L."/>
            <person name="Ma J."/>
        </authorList>
    </citation>
    <scope>NUCLEOTIDE SEQUENCE [LARGE SCALE GENOMIC DNA]</scope>
    <source>
        <strain evidence="5 6">JCM 10696</strain>
    </source>
</reference>
<keyword evidence="3 5" id="KW-0067">ATP-binding</keyword>
<dbReference type="Pfam" id="PF00005">
    <property type="entry name" value="ABC_tran"/>
    <property type="match status" value="1"/>
</dbReference>
<dbReference type="InterPro" id="IPR027417">
    <property type="entry name" value="P-loop_NTPase"/>
</dbReference>
<dbReference type="InterPro" id="IPR017911">
    <property type="entry name" value="MacB-like_ATP-bd"/>
</dbReference>
<dbReference type="InterPro" id="IPR015854">
    <property type="entry name" value="ABC_transpr_LolD-like"/>
</dbReference>
<evidence type="ECO:0000313" key="5">
    <source>
        <dbReference type="EMBL" id="GAA0961330.1"/>
    </source>
</evidence>
<evidence type="ECO:0000256" key="1">
    <source>
        <dbReference type="ARBA" id="ARBA00022448"/>
    </source>
</evidence>
<evidence type="ECO:0000256" key="2">
    <source>
        <dbReference type="ARBA" id="ARBA00022741"/>
    </source>
</evidence>
<dbReference type="InterPro" id="IPR003439">
    <property type="entry name" value="ABC_transporter-like_ATP-bd"/>
</dbReference>
<dbReference type="CDD" id="cd03255">
    <property type="entry name" value="ABC_MJ0796_LolCDE_FtsE"/>
    <property type="match status" value="1"/>
</dbReference>
<dbReference type="SUPFAM" id="SSF52540">
    <property type="entry name" value="P-loop containing nucleoside triphosphate hydrolases"/>
    <property type="match status" value="1"/>
</dbReference>
<sequence>MSAEPVVELHDVSKLYAGGVAAVADVSLTIGQGELVGIVGPSGSGKSTMLNLMGTLDRPSRGRVRIAGEEVSALSDGRLSALRAHRIGFVFQQFHLTAGRTALDNVADGLLYTGTPLRERLERAEKALARVGLGARARHRPSEMSGGERQRVAIARAVVGEPALLLADEPTGNLDSVSGAGVMALLRELHAAGTTVVIITHDREIADGLPRRVGMRDGRVSG</sequence>
<dbReference type="EMBL" id="BAAAHH010000025">
    <property type="protein sequence ID" value="GAA0961330.1"/>
    <property type="molecule type" value="Genomic_DNA"/>
</dbReference>
<dbReference type="InterPro" id="IPR017871">
    <property type="entry name" value="ABC_transporter-like_CS"/>
</dbReference>
<accession>A0ABN1RPS9</accession>
<dbReference type="PANTHER" id="PTHR24220">
    <property type="entry name" value="IMPORT ATP-BINDING PROTEIN"/>
    <property type="match status" value="1"/>
</dbReference>
<dbReference type="Proteomes" id="UP001500665">
    <property type="component" value="Unassembled WGS sequence"/>
</dbReference>
<keyword evidence="2" id="KW-0547">Nucleotide-binding</keyword>
<dbReference type="SMART" id="SM00382">
    <property type="entry name" value="AAA"/>
    <property type="match status" value="1"/>
</dbReference>
<dbReference type="GO" id="GO:0005524">
    <property type="term" value="F:ATP binding"/>
    <property type="evidence" value="ECO:0007669"/>
    <property type="project" value="UniProtKB-KW"/>
</dbReference>
<comment type="caution">
    <text evidence="5">The sequence shown here is derived from an EMBL/GenBank/DDBJ whole genome shotgun (WGS) entry which is preliminary data.</text>
</comment>
<dbReference type="RefSeq" id="WP_344243752.1">
    <property type="nucleotide sequence ID" value="NZ_BAAAHH010000025.1"/>
</dbReference>
<name>A0ABN1RPS9_9ACTN</name>
<dbReference type="PROSITE" id="PS00211">
    <property type="entry name" value="ABC_TRANSPORTER_1"/>
    <property type="match status" value="1"/>
</dbReference>
<keyword evidence="1" id="KW-0813">Transport</keyword>
<dbReference type="PROSITE" id="PS50893">
    <property type="entry name" value="ABC_TRANSPORTER_2"/>
    <property type="match status" value="1"/>
</dbReference>
<dbReference type="PANTHER" id="PTHR24220:SF86">
    <property type="entry name" value="ABC TRANSPORTER ABCH.1"/>
    <property type="match status" value="1"/>
</dbReference>
<proteinExistence type="predicted"/>
<evidence type="ECO:0000313" key="6">
    <source>
        <dbReference type="Proteomes" id="UP001500665"/>
    </source>
</evidence>
<dbReference type="Gene3D" id="3.40.50.300">
    <property type="entry name" value="P-loop containing nucleotide triphosphate hydrolases"/>
    <property type="match status" value="1"/>
</dbReference>
<feature type="domain" description="ABC transporter" evidence="4">
    <location>
        <begin position="7"/>
        <end position="222"/>
    </location>
</feature>